<dbReference type="EMBL" id="WOEZ01000196">
    <property type="protein sequence ID" value="NPT59699.1"/>
    <property type="molecule type" value="Genomic_DNA"/>
</dbReference>
<evidence type="ECO:0000313" key="3">
    <source>
        <dbReference type="Proteomes" id="UP000655523"/>
    </source>
</evidence>
<evidence type="ECO:0000256" key="1">
    <source>
        <dbReference type="SAM" id="MobiDB-lite"/>
    </source>
</evidence>
<accession>A0A972SLY3</accession>
<proteinExistence type="predicted"/>
<feature type="region of interest" description="Disordered" evidence="1">
    <location>
        <begin position="205"/>
        <end position="244"/>
    </location>
</feature>
<protein>
    <submittedName>
        <fullName evidence="2">Uncharacterized protein</fullName>
    </submittedName>
</protein>
<reference evidence="2 3" key="1">
    <citation type="submission" date="2019-11" db="EMBL/GenBank/DDBJ databases">
        <title>Metabolism of dissolved organic matter in forest soils.</title>
        <authorList>
            <person name="Cyle K.T."/>
            <person name="Wilhelm R.C."/>
            <person name="Martinez C.E."/>
        </authorList>
    </citation>
    <scope>NUCLEOTIDE SEQUENCE [LARGE SCALE GENOMIC DNA]</scope>
    <source>
        <strain evidence="2 3">5N</strain>
    </source>
</reference>
<organism evidence="2 3">
    <name type="scientific">Paraburkholderia elongata</name>
    <dbReference type="NCBI Taxonomy" id="2675747"/>
    <lineage>
        <taxon>Bacteria</taxon>
        <taxon>Pseudomonadati</taxon>
        <taxon>Pseudomonadota</taxon>
        <taxon>Betaproteobacteria</taxon>
        <taxon>Burkholderiales</taxon>
        <taxon>Burkholderiaceae</taxon>
        <taxon>Paraburkholderia</taxon>
    </lineage>
</organism>
<keyword evidence="3" id="KW-1185">Reference proteome</keyword>
<dbReference type="Proteomes" id="UP000655523">
    <property type="component" value="Unassembled WGS sequence"/>
</dbReference>
<name>A0A972SLY3_9BURK</name>
<gene>
    <name evidence="2" type="ORF">GNZ13_35385</name>
</gene>
<comment type="caution">
    <text evidence="2">The sequence shown here is derived from an EMBL/GenBank/DDBJ whole genome shotgun (WGS) entry which is preliminary data.</text>
</comment>
<dbReference type="AlphaFoldDB" id="A0A972SLY3"/>
<feature type="compositionally biased region" description="Basic and acidic residues" evidence="1">
    <location>
        <begin position="224"/>
        <end position="244"/>
    </location>
</feature>
<sequence>MTENTNKLDVGAMMTDREKFEAWWGDDTSGPEALSAWNGWQAALLSASKPAVAHDDEQADLAFSVYSGLNALRWLLNITAEFDRKDVRTRQAARLLDEYMDSFGKTNRELLEDMWKTLYDKLPDDGRISEYLRAHDAAGRALKDKEARKPVVVNTLKDILAASPAAPTQSAHVPKPGRKTRQEKINESREIVAARLQHLERPLNGRCAASNDGECSHSQCPQLRDGEPEKSGRHCPLDVRRMPR</sequence>
<evidence type="ECO:0000313" key="2">
    <source>
        <dbReference type="EMBL" id="NPT59699.1"/>
    </source>
</evidence>
<feature type="region of interest" description="Disordered" evidence="1">
    <location>
        <begin position="163"/>
        <end position="185"/>
    </location>
</feature>